<dbReference type="CDD" id="cd06558">
    <property type="entry name" value="crotonase-like"/>
    <property type="match status" value="1"/>
</dbReference>
<keyword evidence="9" id="KW-0511">Multifunctional enzyme</keyword>
<comment type="pathway">
    <text evidence="1">Lipid metabolism; fatty acid beta-oxidation.</text>
</comment>
<sequence length="726" mass="77329">MNISKAADGVATLVLDNADAPMNVISLNFVGEMEEAIASLTTDENVQGVILASAKSAFMAGADLKFLVGAYDGLTKREHFEFSQRVSGLLRAIERSGKPWVAIIDGLALGGGLELALACHRRIAVDRPGTAVGLPEVNVGLLPGAGGTQRLLRIAGVKTALDLLLSGRQLGAKEALTLGIVDEIVPANEAFSSAKAWLATNPDPVKPWDVKGAQAPQKLGLLVPADAADYSLAAAMVAKKAGYNQPAAAAILSTVYEGAQLPFDKALSVESKYFAQLLSSPVARNIIRTSFISRKAAEKGARRPAGVPKSKLAKIGMLGAGMMGAGIAFVSARAGIDVILLDRDVATAEKGRQYSAKVMQKLIAAGKMAEGDAEAILARITATDEFAMLASCDLIVEAVFEDLAIKAATTEKAEAVISENTVFGSNTSTLPISELAKASKRPDQFIGIHFFSPVDRMSLVEVIMGRQTSAETLAKALDFVAQIGKTPIVVNDSRGFYTSRVFQTLIHEGAAMLGEGVPPAVIENAAKAVGMPVGPLALLDELSFDLPLAIVDQAIEQEGARYLVPAGVNTLRRMRDELGRGGRKAGGGFYDYDEDGKKRLWQGIAEHFPAKDDWNIDDLKARYLYAQSVETVRCLEEGVLQTAEDADLGSVYGWGFPIWTGGTISYIDTVGVPAFEREADRLAQLYGPRFAPPKLLRDMSRKGIQFYVAAEQQDHVEEDHAELAQS</sequence>
<keyword evidence="8" id="KW-0456">Lyase</keyword>
<dbReference type="AlphaFoldDB" id="A0A4Q6XKZ4"/>
<dbReference type="SUPFAM" id="SSF51735">
    <property type="entry name" value="NAD(P)-binding Rossmann-fold domains"/>
    <property type="match status" value="1"/>
</dbReference>
<dbReference type="GO" id="GO:0004300">
    <property type="term" value="F:enoyl-CoA hydratase activity"/>
    <property type="evidence" value="ECO:0007669"/>
    <property type="project" value="TreeGrafter"/>
</dbReference>
<dbReference type="Gene3D" id="1.10.1040.50">
    <property type="match status" value="1"/>
</dbReference>
<reference evidence="13 14" key="1">
    <citation type="submission" date="2019-02" db="EMBL/GenBank/DDBJ databases">
        <authorList>
            <person name="Li Y."/>
        </authorList>
    </citation>
    <scope>NUCLEOTIDE SEQUENCE [LARGE SCALE GENOMIC DNA]</scope>
    <source>
        <strain evidence="13 14">3-7</strain>
    </source>
</reference>
<comment type="catalytic activity">
    <reaction evidence="10">
        <text>a (3S)-3-hydroxyacyl-CoA + NAD(+) = a 3-oxoacyl-CoA + NADH + H(+)</text>
        <dbReference type="Rhea" id="RHEA:22432"/>
        <dbReference type="ChEBI" id="CHEBI:15378"/>
        <dbReference type="ChEBI" id="CHEBI:57318"/>
        <dbReference type="ChEBI" id="CHEBI:57540"/>
        <dbReference type="ChEBI" id="CHEBI:57945"/>
        <dbReference type="ChEBI" id="CHEBI:90726"/>
        <dbReference type="EC" id="1.1.1.35"/>
    </reaction>
</comment>
<dbReference type="InterPro" id="IPR001753">
    <property type="entry name" value="Enoyl-CoA_hydra/iso"/>
</dbReference>
<dbReference type="OrthoDB" id="9771883at2"/>
<accession>A0A4Q6XKZ4</accession>
<comment type="similarity">
    <text evidence="2">In the central section; belongs to the 3-hydroxyacyl-CoA dehydrogenase family.</text>
</comment>
<dbReference type="PANTHER" id="PTHR43612">
    <property type="entry name" value="TRIFUNCTIONAL ENZYME SUBUNIT ALPHA"/>
    <property type="match status" value="1"/>
</dbReference>
<dbReference type="FunFam" id="3.40.50.720:FF:000009">
    <property type="entry name" value="Fatty oxidation complex, alpha subunit"/>
    <property type="match status" value="1"/>
</dbReference>
<dbReference type="GO" id="GO:0070403">
    <property type="term" value="F:NAD+ binding"/>
    <property type="evidence" value="ECO:0007669"/>
    <property type="project" value="InterPro"/>
</dbReference>
<evidence type="ECO:0000256" key="9">
    <source>
        <dbReference type="ARBA" id="ARBA00023268"/>
    </source>
</evidence>
<evidence type="ECO:0000256" key="6">
    <source>
        <dbReference type="ARBA" id="ARBA00023027"/>
    </source>
</evidence>
<keyword evidence="14" id="KW-1185">Reference proteome</keyword>
<dbReference type="Pfam" id="PF00725">
    <property type="entry name" value="3HCDH"/>
    <property type="match status" value="1"/>
</dbReference>
<evidence type="ECO:0000259" key="11">
    <source>
        <dbReference type="Pfam" id="PF00725"/>
    </source>
</evidence>
<dbReference type="SUPFAM" id="SSF48179">
    <property type="entry name" value="6-phosphogluconate dehydrogenase C-terminal domain-like"/>
    <property type="match status" value="2"/>
</dbReference>
<dbReference type="PANTHER" id="PTHR43612:SF3">
    <property type="entry name" value="TRIFUNCTIONAL ENZYME SUBUNIT ALPHA, MITOCHONDRIAL"/>
    <property type="match status" value="1"/>
</dbReference>
<evidence type="ECO:0000259" key="12">
    <source>
        <dbReference type="Pfam" id="PF02737"/>
    </source>
</evidence>
<dbReference type="Gene3D" id="3.40.50.720">
    <property type="entry name" value="NAD(P)-binding Rossmann-like Domain"/>
    <property type="match status" value="1"/>
</dbReference>
<keyword evidence="3" id="KW-0276">Fatty acid metabolism</keyword>
<dbReference type="SUPFAM" id="SSF52096">
    <property type="entry name" value="ClpP/crotonase"/>
    <property type="match status" value="1"/>
</dbReference>
<dbReference type="EMBL" id="SGIS01000062">
    <property type="protein sequence ID" value="RZF60593.1"/>
    <property type="molecule type" value="Genomic_DNA"/>
</dbReference>
<keyword evidence="6" id="KW-0520">NAD</keyword>
<evidence type="ECO:0000256" key="7">
    <source>
        <dbReference type="ARBA" id="ARBA00023098"/>
    </source>
</evidence>
<evidence type="ECO:0000256" key="2">
    <source>
        <dbReference type="ARBA" id="ARBA00007005"/>
    </source>
</evidence>
<keyword evidence="7" id="KW-0443">Lipid metabolism</keyword>
<evidence type="ECO:0000256" key="8">
    <source>
        <dbReference type="ARBA" id="ARBA00023239"/>
    </source>
</evidence>
<dbReference type="UniPathway" id="UPA00659"/>
<feature type="domain" description="3-hydroxyacyl-CoA dehydrogenase NAD binding" evidence="12">
    <location>
        <begin position="314"/>
        <end position="492"/>
    </location>
</feature>
<evidence type="ECO:0000256" key="5">
    <source>
        <dbReference type="ARBA" id="ARBA00023002"/>
    </source>
</evidence>
<dbReference type="InterPro" id="IPR050136">
    <property type="entry name" value="FA_oxidation_alpha_subunit"/>
</dbReference>
<evidence type="ECO:0000256" key="1">
    <source>
        <dbReference type="ARBA" id="ARBA00005005"/>
    </source>
</evidence>
<gene>
    <name evidence="13" type="ORF">EWE75_22335</name>
</gene>
<keyword evidence="4" id="KW-0442">Lipid degradation</keyword>
<protein>
    <submittedName>
        <fullName evidence="13">3-hydroxyacyl-CoA dehydrogenase</fullName>
    </submittedName>
</protein>
<proteinExistence type="inferred from homology"/>
<name>A0A4Q6XKZ4_9SPHN</name>
<dbReference type="InterPro" id="IPR006176">
    <property type="entry name" value="3-OHacyl-CoA_DH_NAD-bd"/>
</dbReference>
<dbReference type="InterPro" id="IPR036291">
    <property type="entry name" value="NAD(P)-bd_dom_sf"/>
</dbReference>
<dbReference type="Pfam" id="PF02737">
    <property type="entry name" value="3HCDH_N"/>
    <property type="match status" value="1"/>
</dbReference>
<dbReference type="Pfam" id="PF00378">
    <property type="entry name" value="ECH_1"/>
    <property type="match status" value="1"/>
</dbReference>
<evidence type="ECO:0000313" key="14">
    <source>
        <dbReference type="Proteomes" id="UP000292085"/>
    </source>
</evidence>
<dbReference type="InterPro" id="IPR008927">
    <property type="entry name" value="6-PGluconate_DH-like_C_sf"/>
</dbReference>
<organism evidence="13 14">
    <name type="scientific">Sphingomonas populi</name>
    <dbReference type="NCBI Taxonomy" id="2484750"/>
    <lineage>
        <taxon>Bacteria</taxon>
        <taxon>Pseudomonadati</taxon>
        <taxon>Pseudomonadota</taxon>
        <taxon>Alphaproteobacteria</taxon>
        <taxon>Sphingomonadales</taxon>
        <taxon>Sphingomonadaceae</taxon>
        <taxon>Sphingomonas</taxon>
    </lineage>
</organism>
<evidence type="ECO:0000256" key="4">
    <source>
        <dbReference type="ARBA" id="ARBA00022963"/>
    </source>
</evidence>
<comment type="caution">
    <text evidence="13">The sequence shown here is derived from an EMBL/GenBank/DDBJ whole genome shotgun (WGS) entry which is preliminary data.</text>
</comment>
<dbReference type="Gene3D" id="3.90.226.10">
    <property type="entry name" value="2-enoyl-CoA Hydratase, Chain A, domain 1"/>
    <property type="match status" value="1"/>
</dbReference>
<dbReference type="GO" id="GO:0006635">
    <property type="term" value="P:fatty acid beta-oxidation"/>
    <property type="evidence" value="ECO:0007669"/>
    <property type="project" value="UniProtKB-UniPathway"/>
</dbReference>
<dbReference type="InterPro" id="IPR029045">
    <property type="entry name" value="ClpP/crotonase-like_dom_sf"/>
</dbReference>
<feature type="domain" description="3-hydroxyacyl-CoA dehydrogenase C-terminal" evidence="11">
    <location>
        <begin position="495"/>
        <end position="592"/>
    </location>
</feature>
<dbReference type="Proteomes" id="UP000292085">
    <property type="component" value="Unassembled WGS sequence"/>
</dbReference>
<evidence type="ECO:0000256" key="10">
    <source>
        <dbReference type="ARBA" id="ARBA00049556"/>
    </source>
</evidence>
<evidence type="ECO:0000256" key="3">
    <source>
        <dbReference type="ARBA" id="ARBA00022832"/>
    </source>
</evidence>
<keyword evidence="5" id="KW-0560">Oxidoreductase</keyword>
<dbReference type="InterPro" id="IPR006108">
    <property type="entry name" value="3HC_DH_C"/>
</dbReference>
<evidence type="ECO:0000313" key="13">
    <source>
        <dbReference type="EMBL" id="RZF60593.1"/>
    </source>
</evidence>
<dbReference type="GO" id="GO:0016509">
    <property type="term" value="F:long-chain (3S)-3-hydroxyacyl-CoA dehydrogenase (NAD+) activity"/>
    <property type="evidence" value="ECO:0007669"/>
    <property type="project" value="TreeGrafter"/>
</dbReference>